<feature type="transmembrane region" description="Helical" evidence="8">
    <location>
        <begin position="344"/>
        <end position="366"/>
    </location>
</feature>
<evidence type="ECO:0000256" key="1">
    <source>
        <dbReference type="ARBA" id="ARBA00004477"/>
    </source>
</evidence>
<evidence type="ECO:0000313" key="10">
    <source>
        <dbReference type="Proteomes" id="UP000608579"/>
    </source>
</evidence>
<dbReference type="AlphaFoldDB" id="A0A832ZZP8"/>
<evidence type="ECO:0000256" key="5">
    <source>
        <dbReference type="ARBA" id="ARBA00022824"/>
    </source>
</evidence>
<dbReference type="GO" id="GO:0004376">
    <property type="term" value="F:GPI mannosyltransferase activity"/>
    <property type="evidence" value="ECO:0007669"/>
    <property type="project" value="InterPro"/>
</dbReference>
<evidence type="ECO:0000313" key="9">
    <source>
        <dbReference type="EMBL" id="HIQ30331.1"/>
    </source>
</evidence>
<feature type="non-terminal residue" evidence="9">
    <location>
        <position position="556"/>
    </location>
</feature>
<protein>
    <recommendedName>
        <fullName evidence="11">DUF2029 domain-containing protein</fullName>
    </recommendedName>
</protein>
<feature type="transmembrane region" description="Helical" evidence="8">
    <location>
        <begin position="254"/>
        <end position="284"/>
    </location>
</feature>
<keyword evidence="6 8" id="KW-1133">Transmembrane helix</keyword>
<dbReference type="Pfam" id="PF26314">
    <property type="entry name" value="MptA_B_family"/>
    <property type="match status" value="1"/>
</dbReference>
<evidence type="ECO:0008006" key="11">
    <source>
        <dbReference type="Google" id="ProtNLM"/>
    </source>
</evidence>
<evidence type="ECO:0000256" key="6">
    <source>
        <dbReference type="ARBA" id="ARBA00022989"/>
    </source>
</evidence>
<keyword evidence="5" id="KW-0256">Endoplasmic reticulum</keyword>
<name>A0A832ZZP8_CALS0</name>
<evidence type="ECO:0000256" key="3">
    <source>
        <dbReference type="ARBA" id="ARBA00022679"/>
    </source>
</evidence>
<evidence type="ECO:0000256" key="2">
    <source>
        <dbReference type="ARBA" id="ARBA00022676"/>
    </source>
</evidence>
<feature type="transmembrane region" description="Helical" evidence="8">
    <location>
        <begin position="76"/>
        <end position="93"/>
    </location>
</feature>
<dbReference type="GO" id="GO:0006506">
    <property type="term" value="P:GPI anchor biosynthetic process"/>
    <property type="evidence" value="ECO:0007669"/>
    <property type="project" value="InterPro"/>
</dbReference>
<dbReference type="EMBL" id="DQVM01000139">
    <property type="protein sequence ID" value="HIQ30331.1"/>
    <property type="molecule type" value="Genomic_DNA"/>
</dbReference>
<comment type="caution">
    <text evidence="9">The sequence shown here is derived from an EMBL/GenBank/DDBJ whole genome shotgun (WGS) entry which is preliminary data.</text>
</comment>
<dbReference type="GO" id="GO:0051751">
    <property type="term" value="F:alpha-1,4-mannosyltransferase activity"/>
    <property type="evidence" value="ECO:0007669"/>
    <property type="project" value="InterPro"/>
</dbReference>
<evidence type="ECO:0000256" key="7">
    <source>
        <dbReference type="ARBA" id="ARBA00023136"/>
    </source>
</evidence>
<evidence type="ECO:0000256" key="8">
    <source>
        <dbReference type="SAM" id="Phobius"/>
    </source>
</evidence>
<feature type="transmembrane region" description="Helical" evidence="8">
    <location>
        <begin position="15"/>
        <end position="35"/>
    </location>
</feature>
<organism evidence="9 10">
    <name type="scientific">Caldiarchaeum subterraneum</name>
    <dbReference type="NCBI Taxonomy" id="311458"/>
    <lineage>
        <taxon>Archaea</taxon>
        <taxon>Nitrososphaerota</taxon>
        <taxon>Candidatus Caldarchaeales</taxon>
        <taxon>Candidatus Caldarchaeaceae</taxon>
        <taxon>Candidatus Caldarchaeum</taxon>
    </lineage>
</organism>
<feature type="transmembrane region" description="Helical" evidence="8">
    <location>
        <begin position="296"/>
        <end position="313"/>
    </location>
</feature>
<dbReference type="PANTHER" id="PTHR12886:SF0">
    <property type="entry name" value="GPI MANNOSYLTRANSFERASE 1"/>
    <property type="match status" value="1"/>
</dbReference>
<accession>A0A832ZZP8</accession>
<keyword evidence="2" id="KW-0328">Glycosyltransferase</keyword>
<dbReference type="Proteomes" id="UP000608579">
    <property type="component" value="Unassembled WGS sequence"/>
</dbReference>
<proteinExistence type="predicted"/>
<comment type="subcellular location">
    <subcellularLocation>
        <location evidence="1">Endoplasmic reticulum membrane</location>
        <topology evidence="1">Multi-pass membrane protein</topology>
    </subcellularLocation>
</comment>
<gene>
    <name evidence="9" type="ORF">EYH45_07180</name>
</gene>
<sequence length="556" mass="62796">MNLTRSREGMNRQDLFPFLIFSGLAVRLLVAPFFGHAWDVYIWVKSGQLTALDKINIYMVKDLTEYPWGFYAYPPLWLYWLSAAALIDTLFFNSLNIHVLLVKLPVIIADLLVAVLLLKIAKQLGYDNRTALYMSLLWFLNPVVMYISSVWGMFDSLAVLTTLLAFLYLLRDKPTHVGFFLGLGFAFKIYPALLTVPAVIYYLRERKLGVGYVTKKLVIPFVLVPLIVSLPYLMVSPVNFIGKMLYHISNMGQFTYWTGLATVVNPRILSVVSITMFLLLLGVVYRRVSRTYGKEAERLLLFCTTVLLAFLSTSSKVNVQYVLWVLPFIILCLPIFGKGKEFRYNFILLIVSAITFIASTAMIPGMYSLDNLGRINVITQQMQAGIVGALLVTSAFLGGTRFIALLTNLLKVSFKSLFTFNRIAIFSVIIIFSLFLSLFPTATGVSLPQDNVRVAVPEGVEALFGLREGFDISNFKELYNVTHVVIPVGPDVINQYPRLGENLDISRNSRFRLGIDTWKLSDVKNLTTQLRGEGYRVLLGIYVKAYYSSIYFGIHG</sequence>
<feature type="transmembrane region" description="Helical" evidence="8">
    <location>
        <begin position="319"/>
        <end position="337"/>
    </location>
</feature>
<evidence type="ECO:0000256" key="4">
    <source>
        <dbReference type="ARBA" id="ARBA00022692"/>
    </source>
</evidence>
<feature type="transmembrane region" description="Helical" evidence="8">
    <location>
        <begin position="419"/>
        <end position="439"/>
    </location>
</feature>
<feature type="transmembrane region" description="Helical" evidence="8">
    <location>
        <begin position="177"/>
        <end position="203"/>
    </location>
</feature>
<reference evidence="9" key="1">
    <citation type="journal article" date="2020" name="ISME J.">
        <title>Gammaproteobacteria mediating utilization of methyl-, sulfur- and petroleum organic compounds in deep ocean hydrothermal plumes.</title>
        <authorList>
            <person name="Zhou Z."/>
            <person name="Liu Y."/>
            <person name="Pan J."/>
            <person name="Cron B.R."/>
            <person name="Toner B.M."/>
            <person name="Anantharaman K."/>
            <person name="Breier J.A."/>
            <person name="Dick G.J."/>
            <person name="Li M."/>
        </authorList>
    </citation>
    <scope>NUCLEOTIDE SEQUENCE</scope>
    <source>
        <strain evidence="9">SZUA-1515</strain>
    </source>
</reference>
<dbReference type="PANTHER" id="PTHR12886">
    <property type="entry name" value="PIG-M MANNOSYLTRANSFERASE"/>
    <property type="match status" value="1"/>
</dbReference>
<feature type="transmembrane region" description="Helical" evidence="8">
    <location>
        <begin position="215"/>
        <end position="234"/>
    </location>
</feature>
<feature type="transmembrane region" description="Helical" evidence="8">
    <location>
        <begin position="386"/>
        <end position="407"/>
    </location>
</feature>
<dbReference type="InterPro" id="IPR007704">
    <property type="entry name" value="PIG-M"/>
</dbReference>
<dbReference type="GO" id="GO:0016020">
    <property type="term" value="C:membrane"/>
    <property type="evidence" value="ECO:0007669"/>
    <property type="project" value="InterPro"/>
</dbReference>
<keyword evidence="3" id="KW-0808">Transferase</keyword>
<feature type="transmembrane region" description="Helical" evidence="8">
    <location>
        <begin position="100"/>
        <end position="118"/>
    </location>
</feature>
<keyword evidence="4 8" id="KW-0812">Transmembrane</keyword>
<feature type="transmembrane region" description="Helical" evidence="8">
    <location>
        <begin position="130"/>
        <end position="147"/>
    </location>
</feature>
<keyword evidence="7 8" id="KW-0472">Membrane</keyword>